<protein>
    <submittedName>
        <fullName evidence="2">Transposase</fullName>
    </submittedName>
</protein>
<accession>A0ABS1C9V6</accession>
<feature type="domain" description="Transposase InsH N-terminal" evidence="1">
    <location>
        <begin position="10"/>
        <end position="78"/>
    </location>
</feature>
<keyword evidence="3" id="KW-1185">Reference proteome</keyword>
<reference evidence="2 3" key="1">
    <citation type="submission" date="2020-09" db="EMBL/GenBank/DDBJ databases">
        <title>Parvimonas S3374 sp. nov.</title>
        <authorList>
            <person name="Buhl M."/>
        </authorList>
    </citation>
    <scope>NUCLEOTIDE SEQUENCE [LARGE SCALE GENOMIC DNA]</scope>
    <source>
        <strain evidence="2 3">S3374</strain>
    </source>
</reference>
<comment type="caution">
    <text evidence="2">The sequence shown here is derived from an EMBL/GenBank/DDBJ whole genome shotgun (WGS) entry which is preliminary data.</text>
</comment>
<dbReference type="Pfam" id="PF05598">
    <property type="entry name" value="DUF772"/>
    <property type="match status" value="1"/>
</dbReference>
<dbReference type="EMBL" id="JACVDA010000012">
    <property type="protein sequence ID" value="MBK1468723.1"/>
    <property type="molecule type" value="Genomic_DNA"/>
</dbReference>
<dbReference type="InterPro" id="IPR008490">
    <property type="entry name" value="Transposase_InsH_N"/>
</dbReference>
<proteinExistence type="predicted"/>
<dbReference type="Proteomes" id="UP000823123">
    <property type="component" value="Unassembled WGS sequence"/>
</dbReference>
<evidence type="ECO:0000259" key="1">
    <source>
        <dbReference type="Pfam" id="PF05598"/>
    </source>
</evidence>
<evidence type="ECO:0000313" key="3">
    <source>
        <dbReference type="Proteomes" id="UP000823123"/>
    </source>
</evidence>
<organism evidence="2 3">
    <name type="scientific">Parvimonas parva</name>
    <dbReference type="NCBI Taxonomy" id="2769485"/>
    <lineage>
        <taxon>Bacteria</taxon>
        <taxon>Bacillati</taxon>
        <taxon>Bacillota</taxon>
        <taxon>Tissierellia</taxon>
        <taxon>Tissierellales</taxon>
        <taxon>Peptoniphilaceae</taxon>
        <taxon>Parvimonas</taxon>
    </lineage>
</organism>
<gene>
    <name evidence="2" type="ORF">IBJ83_05260</name>
</gene>
<name>A0ABS1C9V6_9FIRM</name>
<sequence length="81" mass="10105">MTKVSMRNHWRFFSYDLIEDKYCLDNETKYDPIVLFKIIFLKYIFEIKSMCQTIRKIEVNVAYRWFLGYDFYDKIPHSEKK</sequence>
<evidence type="ECO:0000313" key="2">
    <source>
        <dbReference type="EMBL" id="MBK1468723.1"/>
    </source>
</evidence>